<evidence type="ECO:0000313" key="4">
    <source>
        <dbReference type="Proteomes" id="UP000218690"/>
    </source>
</evidence>
<dbReference type="Proteomes" id="UP000218690">
    <property type="component" value="Unassembled WGS sequence"/>
</dbReference>
<feature type="transmembrane region" description="Helical" evidence="2">
    <location>
        <begin position="75"/>
        <end position="93"/>
    </location>
</feature>
<feature type="compositionally biased region" description="Polar residues" evidence="1">
    <location>
        <begin position="178"/>
        <end position="204"/>
    </location>
</feature>
<proteinExistence type="predicted"/>
<feature type="transmembrane region" description="Helical" evidence="2">
    <location>
        <begin position="48"/>
        <end position="69"/>
    </location>
</feature>
<protein>
    <submittedName>
        <fullName evidence="3">Uncharacterized protein</fullName>
    </submittedName>
</protein>
<comment type="caution">
    <text evidence="3">The sequence shown here is derived from an EMBL/GenBank/DDBJ whole genome shotgun (WGS) entry which is preliminary data.</text>
</comment>
<reference evidence="3 4" key="1">
    <citation type="submission" date="2017-09" db="EMBL/GenBank/DDBJ databases">
        <title>Draft Genome Sequence of Corynebacterium accolens AH4003.</title>
        <authorList>
            <person name="Chen Y."/>
            <person name="Oosthuysen W.F."/>
            <person name="Kelley S."/>
            <person name="Horswill A."/>
        </authorList>
    </citation>
    <scope>NUCLEOTIDE SEQUENCE [LARGE SCALE GENOMIC DNA]</scope>
    <source>
        <strain evidence="3 4">AH4003</strain>
    </source>
</reference>
<feature type="transmembrane region" description="Helical" evidence="2">
    <location>
        <begin position="100"/>
        <end position="121"/>
    </location>
</feature>
<keyword evidence="2" id="KW-0472">Membrane</keyword>
<evidence type="ECO:0000256" key="1">
    <source>
        <dbReference type="SAM" id="MobiDB-lite"/>
    </source>
</evidence>
<feature type="transmembrane region" description="Helical" evidence="2">
    <location>
        <begin position="141"/>
        <end position="160"/>
    </location>
</feature>
<dbReference type="EMBL" id="NWBP01000033">
    <property type="protein sequence ID" value="PCC82114.1"/>
    <property type="molecule type" value="Genomic_DNA"/>
</dbReference>
<feature type="transmembrane region" description="Helical" evidence="2">
    <location>
        <begin position="15"/>
        <end position="36"/>
    </location>
</feature>
<accession>A0A2A4AIA6</accession>
<keyword evidence="2" id="KW-1133">Transmembrane helix</keyword>
<evidence type="ECO:0000313" key="3">
    <source>
        <dbReference type="EMBL" id="PCC82114.1"/>
    </source>
</evidence>
<evidence type="ECO:0000256" key="2">
    <source>
        <dbReference type="SAM" id="Phobius"/>
    </source>
</evidence>
<keyword evidence="2" id="KW-0812">Transmembrane</keyword>
<organism evidence="3 4">
    <name type="scientific">Corynebacterium accolens</name>
    <dbReference type="NCBI Taxonomy" id="38284"/>
    <lineage>
        <taxon>Bacteria</taxon>
        <taxon>Bacillati</taxon>
        <taxon>Actinomycetota</taxon>
        <taxon>Actinomycetes</taxon>
        <taxon>Mycobacteriales</taxon>
        <taxon>Corynebacteriaceae</taxon>
        <taxon>Corynebacterium</taxon>
    </lineage>
</organism>
<name>A0A2A4AIA6_9CORY</name>
<feature type="region of interest" description="Disordered" evidence="1">
    <location>
        <begin position="170"/>
        <end position="204"/>
    </location>
</feature>
<gene>
    <name evidence="3" type="ORF">COM45_10420</name>
</gene>
<sequence>MNYGTTAPNSELAQLGWAFSLLCALPVVALGAIAYLRYRRSRLRPGMALRSLAYRGLGLGFVIGAFVALPLPFDITMIVASALLGLGTAWLAWNAREGLSGVLMSVATALGGILSVLAGQYLVEALFSVRLIAGTPMETFALMWGVFGFPAAVSAAIAVATKTMAPADEQTVYDKPSGHQQGPSSPRRSRAMQTLCKQSVQSPR</sequence>
<dbReference type="AlphaFoldDB" id="A0A2A4AIA6"/>